<organism evidence="2 3">
    <name type="scientific">Streptomyces pristinaespiralis (strain ATCC 25486 / DSM 40338 / CBS 914.69 / JCM 4507 / KCC S-0507 / NBRC 13074 / NRRL 2958 / 5647)</name>
    <dbReference type="NCBI Taxonomy" id="457429"/>
    <lineage>
        <taxon>Bacteria</taxon>
        <taxon>Bacillati</taxon>
        <taxon>Actinomycetota</taxon>
        <taxon>Actinomycetes</taxon>
        <taxon>Kitasatosporales</taxon>
        <taxon>Streptomycetaceae</taxon>
        <taxon>Streptomyces</taxon>
    </lineage>
</organism>
<gene>
    <name evidence="2" type="ORF">SSDG_00789</name>
</gene>
<name>B5H6K9_STRE2</name>
<keyword evidence="3" id="KW-1185">Reference proteome</keyword>
<keyword evidence="1" id="KW-1133">Transmembrane helix</keyword>
<proteinExistence type="predicted"/>
<feature type="transmembrane region" description="Helical" evidence="1">
    <location>
        <begin position="113"/>
        <end position="130"/>
    </location>
</feature>
<feature type="transmembrane region" description="Helical" evidence="1">
    <location>
        <begin position="150"/>
        <end position="172"/>
    </location>
</feature>
<keyword evidence="1" id="KW-0472">Membrane</keyword>
<dbReference type="HOGENOM" id="CLU_137915_0_0_11"/>
<dbReference type="eggNOG" id="COG2898">
    <property type="taxonomic scope" value="Bacteria"/>
</dbReference>
<feature type="transmembrane region" description="Helical" evidence="1">
    <location>
        <begin position="50"/>
        <end position="68"/>
    </location>
</feature>
<dbReference type="Proteomes" id="UP000002805">
    <property type="component" value="Chromosome"/>
</dbReference>
<reference evidence="3" key="2">
    <citation type="submission" date="2009-10" db="EMBL/GenBank/DDBJ databases">
        <title>The genome sequence of Streptomyces pristinaespiralis strain ATCC 25486.</title>
        <authorList>
            <consortium name="The Broad Institute Genome Sequencing Platform"/>
            <consortium name="Broad Institute Microbial Sequencing Center"/>
            <person name="Fischbach M."/>
            <person name="Godfrey P."/>
            <person name="Ward D."/>
            <person name="Young S."/>
            <person name="Zeng Q."/>
            <person name="Koehrsen M."/>
            <person name="Alvarado L."/>
            <person name="Berlin A.M."/>
            <person name="Bochicchio J."/>
            <person name="Borenstein D."/>
            <person name="Chapman S.B."/>
            <person name="Chen Z."/>
            <person name="Engels R."/>
            <person name="Freedman E."/>
            <person name="Gellesch M."/>
            <person name="Goldberg J."/>
            <person name="Griggs A."/>
            <person name="Gujja S."/>
            <person name="Heilman E.R."/>
            <person name="Heiman D.I."/>
            <person name="Hepburn T.A."/>
            <person name="Howarth C."/>
            <person name="Jen D."/>
            <person name="Larson L."/>
            <person name="Lewis B."/>
            <person name="Mehta T."/>
            <person name="Park D."/>
            <person name="Pearson M."/>
            <person name="Richards J."/>
            <person name="Roberts A."/>
            <person name="Saif S."/>
            <person name="Shea T.D."/>
            <person name="Shenoy N."/>
            <person name="Sisk P."/>
            <person name="Stolte C."/>
            <person name="Sykes S.N."/>
            <person name="Thomson T."/>
            <person name="Walk T."/>
            <person name="White J."/>
            <person name="Yandava C."/>
            <person name="Straight P."/>
            <person name="Clardy J."/>
            <person name="Hung D."/>
            <person name="Kolter R."/>
            <person name="Mekalanos J."/>
            <person name="Walker S."/>
            <person name="Walsh C.T."/>
            <person name="Wieland-Brown L.C."/>
            <person name="Haas B."/>
            <person name="Nusbaum C."/>
            <person name="Birren B."/>
        </authorList>
    </citation>
    <scope>NUCLEOTIDE SEQUENCE [LARGE SCALE GENOMIC DNA]</scope>
    <source>
        <strain evidence="3">ATCC 25486 / DSM 40338 / CBS 914.69 / JCM 4507 / NBRC 13074 / NRRL 2958 / 5647</strain>
    </source>
</reference>
<protein>
    <submittedName>
        <fullName evidence="2">Integral membrane protein</fullName>
    </submittedName>
</protein>
<dbReference type="AlphaFoldDB" id="B5H6K9"/>
<reference evidence="3" key="1">
    <citation type="submission" date="2008-02" db="EMBL/GenBank/DDBJ databases">
        <authorList>
            <consortium name="The Broad Institute Genome Sequencing Platform"/>
            <person name="Fischbach M."/>
            <person name="Ward D."/>
            <person name="Young S."/>
            <person name="Jaffe D."/>
            <person name="Gnerre S."/>
            <person name="Berlin A."/>
            <person name="Heiman D."/>
            <person name="Hepburn T."/>
            <person name="Sykes S."/>
            <person name="Alvarado L."/>
            <person name="Kodira C.D."/>
            <person name="Straight P."/>
            <person name="Clardy J."/>
            <person name="Hung D."/>
            <person name="Kolter R."/>
            <person name="Mekalanos J."/>
            <person name="Walker S."/>
            <person name="Walsh C.T."/>
            <person name="Lander E."/>
            <person name="Galagan J."/>
            <person name="Nusbaum C."/>
            <person name="Birren B."/>
        </authorList>
    </citation>
    <scope>NUCLEOTIDE SEQUENCE [LARGE SCALE GENOMIC DNA]</scope>
    <source>
        <strain evidence="3">ATCC 25486 / DSM 40338 / CBS 914.69 / JCM 4507 / NBRC 13074 / NRRL 2958 / 5647</strain>
    </source>
</reference>
<sequence>MLPRILAPRSVVAIRMASDAARQPRRQGLLLIPRWRESATRHLTPTKRSLIVTWIAFGVTWGTVRTITHGIRGGWLPWGNISARGRHLHHYNIGIATLAVIGIIAVRGDDRAVAHPAIAVSYGAGTALIADEFALLLDLQDVYWARQGRLSVDVSLGILSALGAYLTAVPFWHECARVTRHHLASAARRNLTPTG</sequence>
<keyword evidence="1" id="KW-0812">Transmembrane</keyword>
<accession>B5H6K9</accession>
<evidence type="ECO:0000313" key="3">
    <source>
        <dbReference type="Proteomes" id="UP000002805"/>
    </source>
</evidence>
<evidence type="ECO:0000256" key="1">
    <source>
        <dbReference type="SAM" id="Phobius"/>
    </source>
</evidence>
<feature type="transmembrane region" description="Helical" evidence="1">
    <location>
        <begin position="88"/>
        <end position="106"/>
    </location>
</feature>
<dbReference type="EMBL" id="CM000950">
    <property type="protein sequence ID" value="EDY62470.1"/>
    <property type="molecule type" value="Genomic_DNA"/>
</dbReference>
<evidence type="ECO:0000313" key="2">
    <source>
        <dbReference type="EMBL" id="EDY62470.1"/>
    </source>
</evidence>